<organism evidence="1 2">
    <name type="scientific">Mycolicibacterium brumae</name>
    <dbReference type="NCBI Taxonomy" id="85968"/>
    <lineage>
        <taxon>Bacteria</taxon>
        <taxon>Bacillati</taxon>
        <taxon>Actinomycetota</taxon>
        <taxon>Actinomycetes</taxon>
        <taxon>Mycobacteriales</taxon>
        <taxon>Mycobacteriaceae</taxon>
        <taxon>Mycolicibacterium</taxon>
    </lineage>
</organism>
<name>A0A2G5P802_9MYCO</name>
<reference evidence="1 2" key="1">
    <citation type="journal article" date="2017" name="Infect. Genet. Evol.">
        <title>The new phylogeny of the genus Mycobacterium: The old and the news.</title>
        <authorList>
            <person name="Tortoli E."/>
            <person name="Fedrizzi T."/>
            <person name="Meehan C.J."/>
            <person name="Trovato A."/>
            <person name="Grottola A."/>
            <person name="Giacobazzi E."/>
            <person name="Serpini G.F."/>
            <person name="Tagliazucchi S."/>
            <person name="Fabio A."/>
            <person name="Bettua C."/>
            <person name="Bertorelli R."/>
            <person name="Frascaro F."/>
            <person name="De Sanctis V."/>
            <person name="Pecorari M."/>
            <person name="Jousson O."/>
            <person name="Segata N."/>
            <person name="Cirillo D.M."/>
        </authorList>
    </citation>
    <scope>NUCLEOTIDE SEQUENCE [LARGE SCALE GENOMIC DNA]</scope>
    <source>
        <strain evidence="1 2">CIP1034565</strain>
    </source>
</reference>
<dbReference type="Proteomes" id="UP000230551">
    <property type="component" value="Unassembled WGS sequence"/>
</dbReference>
<keyword evidence="2" id="KW-1185">Reference proteome</keyword>
<gene>
    <name evidence="1" type="ORF">CQY22_013330</name>
</gene>
<protein>
    <submittedName>
        <fullName evidence="1">Uncharacterized protein</fullName>
    </submittedName>
</protein>
<dbReference type="STRING" id="85968.GCA_900073015_02719"/>
<accession>A0A2G5P802</accession>
<evidence type="ECO:0000313" key="1">
    <source>
        <dbReference type="EMBL" id="PIB74445.1"/>
    </source>
</evidence>
<dbReference type="EMBL" id="PDCN02000017">
    <property type="protein sequence ID" value="PIB74445.1"/>
    <property type="molecule type" value="Genomic_DNA"/>
</dbReference>
<evidence type="ECO:0000313" key="2">
    <source>
        <dbReference type="Proteomes" id="UP000230551"/>
    </source>
</evidence>
<dbReference type="AlphaFoldDB" id="A0A2G5P802"/>
<comment type="caution">
    <text evidence="1">The sequence shown here is derived from an EMBL/GenBank/DDBJ whole genome shotgun (WGS) entry which is preliminary data.</text>
</comment>
<sequence>MVTMILHDAEYLLDNFHETYDPDVLAARDAILAEHHLSNLADDEQPDTAVCRAEADDTAWTNLLLLLVEVREARATIHSRLAHDSALPTILGRLAHLHQDALHEVQEHWDQGVRAYLKAVGLRCDQSRCCFCGELVDRATWEFEGRCAKCMCVVCLDDDGEGWS</sequence>
<proteinExistence type="predicted"/>